<dbReference type="Proteomes" id="UP001458880">
    <property type="component" value="Unassembled WGS sequence"/>
</dbReference>
<organism evidence="2 3">
    <name type="scientific">Popillia japonica</name>
    <name type="common">Japanese beetle</name>
    <dbReference type="NCBI Taxonomy" id="7064"/>
    <lineage>
        <taxon>Eukaryota</taxon>
        <taxon>Metazoa</taxon>
        <taxon>Ecdysozoa</taxon>
        <taxon>Arthropoda</taxon>
        <taxon>Hexapoda</taxon>
        <taxon>Insecta</taxon>
        <taxon>Pterygota</taxon>
        <taxon>Neoptera</taxon>
        <taxon>Endopterygota</taxon>
        <taxon>Coleoptera</taxon>
        <taxon>Polyphaga</taxon>
        <taxon>Scarabaeiformia</taxon>
        <taxon>Scarabaeidae</taxon>
        <taxon>Rutelinae</taxon>
        <taxon>Popillia</taxon>
    </lineage>
</organism>
<keyword evidence="3" id="KW-1185">Reference proteome</keyword>
<gene>
    <name evidence="2" type="ORF">QE152_g4090</name>
</gene>
<name>A0AAW1MXR1_POPJA</name>
<reference evidence="2 3" key="1">
    <citation type="journal article" date="2024" name="BMC Genomics">
        <title>De novo assembly and annotation of Popillia japonica's genome with initial clues to its potential as an invasive pest.</title>
        <authorList>
            <person name="Cucini C."/>
            <person name="Boschi S."/>
            <person name="Funari R."/>
            <person name="Cardaioli E."/>
            <person name="Iannotti N."/>
            <person name="Marturano G."/>
            <person name="Paoli F."/>
            <person name="Bruttini M."/>
            <person name="Carapelli A."/>
            <person name="Frati F."/>
            <person name="Nardi F."/>
        </authorList>
    </citation>
    <scope>NUCLEOTIDE SEQUENCE [LARGE SCALE GENOMIC DNA]</scope>
    <source>
        <strain evidence="2">DMR45628</strain>
    </source>
</reference>
<protein>
    <submittedName>
        <fullName evidence="2">Uncharacterized protein</fullName>
    </submittedName>
</protein>
<accession>A0AAW1MXR1</accession>
<feature type="region of interest" description="Disordered" evidence="1">
    <location>
        <begin position="1"/>
        <end position="20"/>
    </location>
</feature>
<sequence>MGRRFIGTVNPRKDSRNRTQHPQICPALAIATAAFLSFIPDSRKCIEYGPPKRGGKRDKAFEVTILQVIMKPILNLHQIRILSIIHLVKAKNHSLLLTKKLENVLYNVDFPSSNLLRNSSPVFVKLVVSHFRNDHRQERTAFLCIAGTLTRLSYPNTTHRQYRLDINHTNRQRPKL</sequence>
<dbReference type="AlphaFoldDB" id="A0AAW1MXR1"/>
<evidence type="ECO:0000313" key="2">
    <source>
        <dbReference type="EMBL" id="KAK9752545.1"/>
    </source>
</evidence>
<dbReference type="EMBL" id="JASPKY010000019">
    <property type="protein sequence ID" value="KAK9752545.1"/>
    <property type="molecule type" value="Genomic_DNA"/>
</dbReference>
<proteinExistence type="predicted"/>
<evidence type="ECO:0000256" key="1">
    <source>
        <dbReference type="SAM" id="MobiDB-lite"/>
    </source>
</evidence>
<evidence type="ECO:0000313" key="3">
    <source>
        <dbReference type="Proteomes" id="UP001458880"/>
    </source>
</evidence>
<comment type="caution">
    <text evidence="2">The sequence shown here is derived from an EMBL/GenBank/DDBJ whole genome shotgun (WGS) entry which is preliminary data.</text>
</comment>